<evidence type="ECO:0000256" key="9">
    <source>
        <dbReference type="ARBA" id="ARBA00034078"/>
    </source>
</evidence>
<dbReference type="EC" id="1.18.1.2" evidence="3"/>
<evidence type="ECO:0000256" key="8">
    <source>
        <dbReference type="ARBA" id="ARBA00023002"/>
    </source>
</evidence>
<evidence type="ECO:0000256" key="3">
    <source>
        <dbReference type="ARBA" id="ARBA00013223"/>
    </source>
</evidence>
<dbReference type="PROSITE" id="PS51384">
    <property type="entry name" value="FAD_FR"/>
    <property type="match status" value="1"/>
</dbReference>
<dbReference type="EMBL" id="FPLJ01000008">
    <property type="protein sequence ID" value="SGY82506.1"/>
    <property type="molecule type" value="Genomic_DNA"/>
</dbReference>
<evidence type="ECO:0000259" key="11">
    <source>
        <dbReference type="PROSITE" id="PS51384"/>
    </source>
</evidence>
<dbReference type="Gene3D" id="2.40.30.10">
    <property type="entry name" value="Translation factors"/>
    <property type="match status" value="1"/>
</dbReference>
<evidence type="ECO:0000256" key="4">
    <source>
        <dbReference type="ARBA" id="ARBA00022630"/>
    </source>
</evidence>
<dbReference type="InterPro" id="IPR017927">
    <property type="entry name" value="FAD-bd_FR_type"/>
</dbReference>
<keyword evidence="13" id="KW-1185">Reference proteome</keyword>
<dbReference type="CDD" id="cd06195">
    <property type="entry name" value="FNR1"/>
    <property type="match status" value="1"/>
</dbReference>
<dbReference type="GeneID" id="61293985"/>
<name>A0ABY1HBI7_9GAMM</name>
<accession>A0ABY1HBI7</accession>
<protein>
    <recommendedName>
        <fullName evidence="3">ferredoxin--NADP(+) reductase</fullName>
        <ecNumber evidence="3">1.18.1.2</ecNumber>
    </recommendedName>
</protein>
<sequence>MPYKNMNFNLGKVVSRIDWTKSLFTIRIRSGSIPYISGQFTKLALYDKNKEFHRRAYSIVNSPENHKQTGELEFLIITDPKGNLSPLIHQLKVNDYIYVGTEGAGFMTLDAVPTNSKDLWLLSTGTAIGPFISMLEEEDENERFNNIFLVHAVRKKSELTYKDKIKQLESKYQGKLKYVRIISREQTPRNLSGRIPELLRTGELERECKVSLCQKSSFLYMCGNPKMVKDTSDTLRSLGFSKHLQAKSGQFSSENYWKVS</sequence>
<dbReference type="InterPro" id="IPR008333">
    <property type="entry name" value="Cbr1-like_FAD-bd_dom"/>
</dbReference>
<reference evidence="12 13" key="1">
    <citation type="submission" date="2016-11" db="EMBL/GenBank/DDBJ databases">
        <authorList>
            <person name="Klemetsen T."/>
        </authorList>
    </citation>
    <scope>NUCLEOTIDE SEQUENCE [LARGE SCALE GENOMIC DNA]</scope>
    <source>
        <strain evidence="12">MT 2528</strain>
    </source>
</reference>
<dbReference type="SUPFAM" id="SSF63380">
    <property type="entry name" value="Riboflavin synthase domain-like"/>
    <property type="match status" value="1"/>
</dbReference>
<comment type="similarity">
    <text evidence="2">Belongs to the ferredoxin--NADP reductase type 1 family.</text>
</comment>
<dbReference type="InterPro" id="IPR039261">
    <property type="entry name" value="FNR_nucleotide-bd"/>
</dbReference>
<evidence type="ECO:0000256" key="10">
    <source>
        <dbReference type="ARBA" id="ARBA00047776"/>
    </source>
</evidence>
<proteinExistence type="inferred from homology"/>
<keyword evidence="6" id="KW-0274">FAD</keyword>
<dbReference type="Gene3D" id="3.40.50.80">
    <property type="entry name" value="Nucleotide-binding domain of ferredoxin-NADP reductase (FNR) module"/>
    <property type="match status" value="1"/>
</dbReference>
<evidence type="ECO:0000256" key="2">
    <source>
        <dbReference type="ARBA" id="ARBA00008312"/>
    </source>
</evidence>
<keyword evidence="8" id="KW-0560">Oxidoreductase</keyword>
<dbReference type="PRINTS" id="PR00371">
    <property type="entry name" value="FPNCR"/>
</dbReference>
<feature type="domain" description="FAD-binding FR-type" evidence="11">
    <location>
        <begin position="6"/>
        <end position="110"/>
    </location>
</feature>
<dbReference type="InterPro" id="IPR001433">
    <property type="entry name" value="OxRdtase_FAD/NAD-bd"/>
</dbReference>
<evidence type="ECO:0000256" key="5">
    <source>
        <dbReference type="ARBA" id="ARBA00022741"/>
    </source>
</evidence>
<dbReference type="Pfam" id="PF00970">
    <property type="entry name" value="FAD_binding_6"/>
    <property type="match status" value="1"/>
</dbReference>
<evidence type="ECO:0000256" key="1">
    <source>
        <dbReference type="ARBA" id="ARBA00001974"/>
    </source>
</evidence>
<keyword evidence="7" id="KW-0521">NADP</keyword>
<dbReference type="InterPro" id="IPR033892">
    <property type="entry name" value="FNR_bac"/>
</dbReference>
<dbReference type="RefSeq" id="WP_045108983.1">
    <property type="nucleotide sequence ID" value="NZ_CAWQZC010000049.1"/>
</dbReference>
<dbReference type="Pfam" id="PF00175">
    <property type="entry name" value="NAD_binding_1"/>
    <property type="match status" value="1"/>
</dbReference>
<keyword evidence="4" id="KW-0285">Flavoprotein</keyword>
<comment type="caution">
    <text evidence="12">The sequence shown here is derived from an EMBL/GenBank/DDBJ whole genome shotgun (WGS) entry which is preliminary data.</text>
</comment>
<dbReference type="PANTHER" id="PTHR47878:SF1">
    <property type="entry name" value="FLAVODOXIN_FERREDOXIN--NADP REDUCTASE"/>
    <property type="match status" value="1"/>
</dbReference>
<comment type="catalytic activity">
    <reaction evidence="10">
        <text>2 reduced [2Fe-2S]-[ferredoxin] + NADP(+) + H(+) = 2 oxidized [2Fe-2S]-[ferredoxin] + NADPH</text>
        <dbReference type="Rhea" id="RHEA:20125"/>
        <dbReference type="Rhea" id="RHEA-COMP:10000"/>
        <dbReference type="Rhea" id="RHEA-COMP:10001"/>
        <dbReference type="ChEBI" id="CHEBI:15378"/>
        <dbReference type="ChEBI" id="CHEBI:33737"/>
        <dbReference type="ChEBI" id="CHEBI:33738"/>
        <dbReference type="ChEBI" id="CHEBI:57783"/>
        <dbReference type="ChEBI" id="CHEBI:58349"/>
        <dbReference type="EC" id="1.18.1.2"/>
    </reaction>
</comment>
<evidence type="ECO:0000313" key="12">
    <source>
        <dbReference type="EMBL" id="SGY82506.1"/>
    </source>
</evidence>
<comment type="cofactor">
    <cofactor evidence="9">
        <name>[2Fe-2S] cluster</name>
        <dbReference type="ChEBI" id="CHEBI:190135"/>
    </cofactor>
</comment>
<organism evidence="12 13">
    <name type="scientific">Moritella viscosa</name>
    <dbReference type="NCBI Taxonomy" id="80854"/>
    <lineage>
        <taxon>Bacteria</taxon>
        <taxon>Pseudomonadati</taxon>
        <taxon>Pseudomonadota</taxon>
        <taxon>Gammaproteobacteria</taxon>
        <taxon>Alteromonadales</taxon>
        <taxon>Moritellaceae</taxon>
        <taxon>Moritella</taxon>
    </lineage>
</organism>
<keyword evidence="5" id="KW-0547">Nucleotide-binding</keyword>
<dbReference type="InterPro" id="IPR051930">
    <property type="entry name" value="FNR_type-1"/>
</dbReference>
<comment type="cofactor">
    <cofactor evidence="1">
        <name>FAD</name>
        <dbReference type="ChEBI" id="CHEBI:57692"/>
    </cofactor>
</comment>
<evidence type="ECO:0000256" key="6">
    <source>
        <dbReference type="ARBA" id="ARBA00022827"/>
    </source>
</evidence>
<dbReference type="SUPFAM" id="SSF52343">
    <property type="entry name" value="Ferredoxin reductase-like, C-terminal NADP-linked domain"/>
    <property type="match status" value="1"/>
</dbReference>
<evidence type="ECO:0000256" key="7">
    <source>
        <dbReference type="ARBA" id="ARBA00022857"/>
    </source>
</evidence>
<dbReference type="Proteomes" id="UP000182660">
    <property type="component" value="Unassembled WGS sequence"/>
</dbReference>
<dbReference type="InterPro" id="IPR017938">
    <property type="entry name" value="Riboflavin_synthase-like_b-brl"/>
</dbReference>
<evidence type="ECO:0000313" key="13">
    <source>
        <dbReference type="Proteomes" id="UP000182660"/>
    </source>
</evidence>
<dbReference type="InterPro" id="IPR001709">
    <property type="entry name" value="Flavoprot_Pyr_Nucl_cyt_Rdtase"/>
</dbReference>
<dbReference type="PANTHER" id="PTHR47878">
    <property type="entry name" value="OXIDOREDUCTASE FAD/NAD(P)-BINDING DOMAIN PROTEIN"/>
    <property type="match status" value="1"/>
</dbReference>
<gene>
    <name evidence="12" type="ORF">MT2528_0250</name>
</gene>